<dbReference type="EMBL" id="JAWWNJ010000048">
    <property type="protein sequence ID" value="KAK7017421.1"/>
    <property type="molecule type" value="Genomic_DNA"/>
</dbReference>
<feature type="region of interest" description="Disordered" evidence="1">
    <location>
        <begin position="32"/>
        <end position="57"/>
    </location>
</feature>
<accession>A0AAW0AVD0</accession>
<gene>
    <name evidence="2" type="ORF">R3P38DRAFT_3360879</name>
</gene>
<feature type="region of interest" description="Disordered" evidence="1">
    <location>
        <begin position="203"/>
        <end position="224"/>
    </location>
</feature>
<feature type="compositionally biased region" description="Basic and acidic residues" evidence="1">
    <location>
        <begin position="44"/>
        <end position="53"/>
    </location>
</feature>
<dbReference type="AlphaFoldDB" id="A0AAW0AVD0"/>
<dbReference type="Proteomes" id="UP001362999">
    <property type="component" value="Unassembled WGS sequence"/>
</dbReference>
<keyword evidence="3" id="KW-1185">Reference proteome</keyword>
<comment type="caution">
    <text evidence="2">The sequence shown here is derived from an EMBL/GenBank/DDBJ whole genome shotgun (WGS) entry which is preliminary data.</text>
</comment>
<organism evidence="2 3">
    <name type="scientific">Favolaschia claudopus</name>
    <dbReference type="NCBI Taxonomy" id="2862362"/>
    <lineage>
        <taxon>Eukaryota</taxon>
        <taxon>Fungi</taxon>
        <taxon>Dikarya</taxon>
        <taxon>Basidiomycota</taxon>
        <taxon>Agaricomycotina</taxon>
        <taxon>Agaricomycetes</taxon>
        <taxon>Agaricomycetidae</taxon>
        <taxon>Agaricales</taxon>
        <taxon>Marasmiineae</taxon>
        <taxon>Mycenaceae</taxon>
        <taxon>Favolaschia</taxon>
    </lineage>
</organism>
<protein>
    <submittedName>
        <fullName evidence="2">Uncharacterized protein</fullName>
    </submittedName>
</protein>
<evidence type="ECO:0000313" key="2">
    <source>
        <dbReference type="EMBL" id="KAK7017421.1"/>
    </source>
</evidence>
<feature type="non-terminal residue" evidence="2">
    <location>
        <position position="224"/>
    </location>
</feature>
<evidence type="ECO:0000256" key="1">
    <source>
        <dbReference type="SAM" id="MobiDB-lite"/>
    </source>
</evidence>
<evidence type="ECO:0000313" key="3">
    <source>
        <dbReference type="Proteomes" id="UP001362999"/>
    </source>
</evidence>
<name>A0AAW0AVD0_9AGAR</name>
<sequence>MTEAHAAIRVGGGFLPAGGQNSGEKRAEMNFERREENGVNVQKKAPEVGDGGRKERRGNGVVMDQATYLFRDSIKTSTNRITVDAAMCPRPVTLIIGPASNDLRRRPRAKISRVATDRGYSASEASESRPVLTVSQAAHAALTQRWAGPDKMKEEEDEENVAEIPNIGFYHHHRHPRARCFAALTTQEHPQNGKTGTCAHFRKSPSGWLPPSENDSEYTVPVAK</sequence>
<reference evidence="2 3" key="1">
    <citation type="journal article" date="2024" name="J Genomics">
        <title>Draft genome sequencing and assembly of Favolaschia claudopus CIRM-BRFM 2984 isolated from oak limbs.</title>
        <authorList>
            <person name="Navarro D."/>
            <person name="Drula E."/>
            <person name="Chaduli D."/>
            <person name="Cazenave R."/>
            <person name="Ahrendt S."/>
            <person name="Wang J."/>
            <person name="Lipzen A."/>
            <person name="Daum C."/>
            <person name="Barry K."/>
            <person name="Grigoriev I.V."/>
            <person name="Favel A."/>
            <person name="Rosso M.N."/>
            <person name="Martin F."/>
        </authorList>
    </citation>
    <scope>NUCLEOTIDE SEQUENCE [LARGE SCALE GENOMIC DNA]</scope>
    <source>
        <strain evidence="2 3">CIRM-BRFM 2984</strain>
    </source>
</reference>
<proteinExistence type="predicted"/>